<comment type="caution">
    <text evidence="1">The sequence shown here is derived from an EMBL/GenBank/DDBJ whole genome shotgun (WGS) entry which is preliminary data.</text>
</comment>
<name>A0ABQ7JET1_9APIC</name>
<organism evidence="1 2">
    <name type="scientific">Cardiosporidium cionae</name>
    <dbReference type="NCBI Taxonomy" id="476202"/>
    <lineage>
        <taxon>Eukaryota</taxon>
        <taxon>Sar</taxon>
        <taxon>Alveolata</taxon>
        <taxon>Apicomplexa</taxon>
        <taxon>Aconoidasida</taxon>
        <taxon>Nephromycida</taxon>
        <taxon>Cardiosporidium</taxon>
    </lineage>
</organism>
<proteinExistence type="predicted"/>
<evidence type="ECO:0000313" key="1">
    <source>
        <dbReference type="EMBL" id="KAF8822512.1"/>
    </source>
</evidence>
<reference evidence="1 2" key="1">
    <citation type="journal article" date="2020" name="bioRxiv">
        <title>Metabolic contributions of an alphaproteobacterial endosymbiont in the apicomplexan Cardiosporidium cionae.</title>
        <authorList>
            <person name="Hunter E.S."/>
            <person name="Paight C.J."/>
            <person name="Lane C.E."/>
        </authorList>
    </citation>
    <scope>NUCLEOTIDE SEQUENCE [LARGE SCALE GENOMIC DNA]</scope>
    <source>
        <strain evidence="1">ESH_2018</strain>
    </source>
</reference>
<gene>
    <name evidence="1" type="ORF">IE077_003572</name>
</gene>
<dbReference type="EMBL" id="JADAQX010000046">
    <property type="protein sequence ID" value="KAF8822512.1"/>
    <property type="molecule type" value="Genomic_DNA"/>
</dbReference>
<accession>A0ABQ7JET1</accession>
<keyword evidence="2" id="KW-1185">Reference proteome</keyword>
<sequence>MKVSSRCSSYIFAQSFRCTICGDEYPYDYFGKQPPYEAESFCYLEEVYCLRDCYPKFEDTEGAENSFLNISSAASAIEDVRSFHKRYSLLPRRSLCISKPSGGYLTKSKQQDISSAASSSSFSSEQCGGYLDIPTDSEEHARTFFTKNLLAKKRDSCNTAGMEHMELPRTLNFLENIPSITIDSKTKASDMKSDVVERYKKFWKIASNPKETEKFLENQSAISSQDGCPVTQNQHICLDIHVGAFDVHGKLPDLHELAGKGITCVNTEWDLDATTSKKTEGELNFSSLDPISGLHHNIGEKCSNLIEELSSGSETSDANDEEV</sequence>
<dbReference type="Proteomes" id="UP000823046">
    <property type="component" value="Unassembled WGS sequence"/>
</dbReference>
<evidence type="ECO:0000313" key="2">
    <source>
        <dbReference type="Proteomes" id="UP000823046"/>
    </source>
</evidence>
<protein>
    <submittedName>
        <fullName evidence="1">Uncharacterized protein</fullName>
    </submittedName>
</protein>